<name>A0ABS8VT71_DATST</name>
<protein>
    <submittedName>
        <fullName evidence="1">Uncharacterized protein</fullName>
    </submittedName>
</protein>
<proteinExistence type="predicted"/>
<keyword evidence="2" id="KW-1185">Reference proteome</keyword>
<comment type="caution">
    <text evidence="1">The sequence shown here is derived from an EMBL/GenBank/DDBJ whole genome shotgun (WGS) entry which is preliminary data.</text>
</comment>
<dbReference type="EMBL" id="JACEIK010005795">
    <property type="protein sequence ID" value="MCE0482227.1"/>
    <property type="molecule type" value="Genomic_DNA"/>
</dbReference>
<dbReference type="Proteomes" id="UP000823775">
    <property type="component" value="Unassembled WGS sequence"/>
</dbReference>
<gene>
    <name evidence="1" type="ORF">HAX54_040742</name>
</gene>
<accession>A0ABS8VT71</accession>
<evidence type="ECO:0000313" key="2">
    <source>
        <dbReference type="Proteomes" id="UP000823775"/>
    </source>
</evidence>
<sequence length="133" mass="15223">MVGILRSTSFFTWSSLVTSMNRFSIPSMMHSPISGTISGAEAGTHSYTSTFFSDYMLRSFPKVGSYPIPKSLLLLANPKAPPWSRTSVSQQLWWSLRIWGGTIVPHVIFFIQHYHIDSVVPKVRQWVVIYIWR</sequence>
<organism evidence="1 2">
    <name type="scientific">Datura stramonium</name>
    <name type="common">Jimsonweed</name>
    <name type="synonym">Common thornapple</name>
    <dbReference type="NCBI Taxonomy" id="4076"/>
    <lineage>
        <taxon>Eukaryota</taxon>
        <taxon>Viridiplantae</taxon>
        <taxon>Streptophyta</taxon>
        <taxon>Embryophyta</taxon>
        <taxon>Tracheophyta</taxon>
        <taxon>Spermatophyta</taxon>
        <taxon>Magnoliopsida</taxon>
        <taxon>eudicotyledons</taxon>
        <taxon>Gunneridae</taxon>
        <taxon>Pentapetalae</taxon>
        <taxon>asterids</taxon>
        <taxon>lamiids</taxon>
        <taxon>Solanales</taxon>
        <taxon>Solanaceae</taxon>
        <taxon>Solanoideae</taxon>
        <taxon>Datureae</taxon>
        <taxon>Datura</taxon>
    </lineage>
</organism>
<reference evidence="1 2" key="1">
    <citation type="journal article" date="2021" name="BMC Genomics">
        <title>Datura genome reveals duplications of psychoactive alkaloid biosynthetic genes and high mutation rate following tissue culture.</title>
        <authorList>
            <person name="Rajewski A."/>
            <person name="Carter-House D."/>
            <person name="Stajich J."/>
            <person name="Litt A."/>
        </authorList>
    </citation>
    <scope>NUCLEOTIDE SEQUENCE [LARGE SCALE GENOMIC DNA]</scope>
    <source>
        <strain evidence="1">AR-01</strain>
    </source>
</reference>
<evidence type="ECO:0000313" key="1">
    <source>
        <dbReference type="EMBL" id="MCE0482227.1"/>
    </source>
</evidence>